<evidence type="ECO:0000313" key="3">
    <source>
        <dbReference type="EMBL" id="POP52886.1"/>
    </source>
</evidence>
<gene>
    <name evidence="3" type="ORF">C0068_09700</name>
</gene>
<sequence length="72" mass="7800">MKNLLKGMTSTQSNKLLVAFFLLASTVFAVSACEKQGPAEKAGESIDQSMESAKDSYKEGVEEVKDEVDDHS</sequence>
<evidence type="ECO:0000256" key="2">
    <source>
        <dbReference type="SAM" id="SignalP"/>
    </source>
</evidence>
<keyword evidence="2" id="KW-0732">Signal</keyword>
<dbReference type="Proteomes" id="UP000237222">
    <property type="component" value="Unassembled WGS sequence"/>
</dbReference>
<dbReference type="RefSeq" id="WP_103684304.1">
    <property type="nucleotide sequence ID" value="NZ_PQGG01000021.1"/>
</dbReference>
<dbReference type="OrthoDB" id="5741622at2"/>
<feature type="region of interest" description="Disordered" evidence="1">
    <location>
        <begin position="36"/>
        <end position="72"/>
    </location>
</feature>
<feature type="signal peptide" evidence="2">
    <location>
        <begin position="1"/>
        <end position="31"/>
    </location>
</feature>
<accession>A0A2S4HFW7</accession>
<evidence type="ECO:0000256" key="1">
    <source>
        <dbReference type="SAM" id="MobiDB-lite"/>
    </source>
</evidence>
<organism evidence="3 4">
    <name type="scientific">Zhongshania marina</name>
    <dbReference type="NCBI Taxonomy" id="2304603"/>
    <lineage>
        <taxon>Bacteria</taxon>
        <taxon>Pseudomonadati</taxon>
        <taxon>Pseudomonadota</taxon>
        <taxon>Gammaproteobacteria</taxon>
        <taxon>Cellvibrionales</taxon>
        <taxon>Spongiibacteraceae</taxon>
        <taxon>Zhongshania</taxon>
    </lineage>
</organism>
<comment type="caution">
    <text evidence="3">The sequence shown here is derived from an EMBL/GenBank/DDBJ whole genome shotgun (WGS) entry which is preliminary data.</text>
</comment>
<feature type="chain" id="PRO_5015578066" evidence="2">
    <location>
        <begin position="32"/>
        <end position="72"/>
    </location>
</feature>
<dbReference type="EMBL" id="PQGG01000021">
    <property type="protein sequence ID" value="POP52886.1"/>
    <property type="molecule type" value="Genomic_DNA"/>
</dbReference>
<dbReference type="PROSITE" id="PS51257">
    <property type="entry name" value="PROKAR_LIPOPROTEIN"/>
    <property type="match status" value="1"/>
</dbReference>
<dbReference type="AlphaFoldDB" id="A0A2S4HFW7"/>
<proteinExistence type="predicted"/>
<feature type="compositionally biased region" description="Basic and acidic residues" evidence="1">
    <location>
        <begin position="52"/>
        <end position="72"/>
    </location>
</feature>
<protein>
    <submittedName>
        <fullName evidence="3">Uncharacterized protein</fullName>
    </submittedName>
</protein>
<evidence type="ECO:0000313" key="4">
    <source>
        <dbReference type="Proteomes" id="UP000237222"/>
    </source>
</evidence>
<reference evidence="3" key="1">
    <citation type="submission" date="2018-01" db="EMBL/GenBank/DDBJ databases">
        <authorList>
            <person name="Yu X.-D."/>
        </authorList>
    </citation>
    <scope>NUCLEOTIDE SEQUENCE</scope>
    <source>
        <strain evidence="3">ZX-21</strain>
    </source>
</reference>
<name>A0A2S4HFW7_9GAMM</name>